<evidence type="ECO:0000256" key="3">
    <source>
        <dbReference type="ARBA" id="ARBA00022643"/>
    </source>
</evidence>
<dbReference type="SUPFAM" id="SSF55469">
    <property type="entry name" value="FMN-dependent nitroreductase-like"/>
    <property type="match status" value="1"/>
</dbReference>
<name>A0A1G5H1M2_9BACL</name>
<keyword evidence="2 5" id="KW-0285">Flavoprotein</keyword>
<evidence type="ECO:0000259" key="6">
    <source>
        <dbReference type="Pfam" id="PF00881"/>
    </source>
</evidence>
<keyword evidence="4 5" id="KW-0560">Oxidoreductase</keyword>
<sequence length="247" mass="27470">MNETIELMMRHRSVRKFKPDPVSEEQLAAIVAAGQMASSSSNVQAYSVIAVTDQEQKAKLAELAGGQAYVNECPVFLVWCADLYRLKDAAARHLPEKESYADSTENFMVATIDAALASQNAALAAESLGFGIVYIGGIRTRIEEVATLLQLPDGVYPVYGMCIGVADQETGIRPRLPLKAVLHHNHYQPAQTLEGVQEYDVTTTEYLKERTHGERATPWSELMAKRLTEPARMQVRAFLERRGFLKR</sequence>
<dbReference type="InterPro" id="IPR000415">
    <property type="entry name" value="Nitroreductase-like"/>
</dbReference>
<gene>
    <name evidence="7" type="ORF">SAMN05720606_106168</name>
</gene>
<dbReference type="RefSeq" id="WP_090918793.1">
    <property type="nucleotide sequence ID" value="NZ_FMVM01000006.1"/>
</dbReference>
<keyword evidence="3 5" id="KW-0288">FMN</keyword>
<dbReference type="InterPro" id="IPR016446">
    <property type="entry name" value="Flavin_OxRdtase_Frp"/>
</dbReference>
<dbReference type="STRING" id="582692.SAMN05720606_106168"/>
<dbReference type="AlphaFoldDB" id="A0A1G5H1M2"/>
<keyword evidence="5" id="KW-0521">NADP</keyword>
<dbReference type="PANTHER" id="PTHR43425:SF2">
    <property type="entry name" value="OXYGEN-INSENSITIVE NADPH NITROREDUCTASE"/>
    <property type="match status" value="1"/>
</dbReference>
<organism evidence="7 8">
    <name type="scientific">Paenibacillus polysaccharolyticus</name>
    <dbReference type="NCBI Taxonomy" id="582692"/>
    <lineage>
        <taxon>Bacteria</taxon>
        <taxon>Bacillati</taxon>
        <taxon>Bacillota</taxon>
        <taxon>Bacilli</taxon>
        <taxon>Bacillales</taxon>
        <taxon>Paenibacillaceae</taxon>
        <taxon>Paenibacillus</taxon>
    </lineage>
</organism>
<keyword evidence="8" id="KW-1185">Reference proteome</keyword>
<dbReference type="Pfam" id="PF00881">
    <property type="entry name" value="Nitroreductase"/>
    <property type="match status" value="1"/>
</dbReference>
<evidence type="ECO:0000256" key="1">
    <source>
        <dbReference type="ARBA" id="ARBA00008366"/>
    </source>
</evidence>
<dbReference type="InterPro" id="IPR029479">
    <property type="entry name" value="Nitroreductase"/>
</dbReference>
<dbReference type="PIRSF" id="PIRSF005426">
    <property type="entry name" value="Frp"/>
    <property type="match status" value="1"/>
</dbReference>
<reference evidence="8" key="1">
    <citation type="submission" date="2016-10" db="EMBL/GenBank/DDBJ databases">
        <authorList>
            <person name="Varghese N."/>
            <person name="Submissions S."/>
        </authorList>
    </citation>
    <scope>NUCLEOTIDE SEQUENCE [LARGE SCALE GENOMIC DNA]</scope>
    <source>
        <strain evidence="8">BL9</strain>
    </source>
</reference>
<comment type="similarity">
    <text evidence="1 5">Belongs to the flavin oxidoreductase frp family.</text>
</comment>
<dbReference type="PANTHER" id="PTHR43425">
    <property type="entry name" value="OXYGEN-INSENSITIVE NADPH NITROREDUCTASE"/>
    <property type="match status" value="1"/>
</dbReference>
<dbReference type="EMBL" id="FMVM01000006">
    <property type="protein sequence ID" value="SCY57755.1"/>
    <property type="molecule type" value="Genomic_DNA"/>
</dbReference>
<accession>A0A1G5H1M2</accession>
<proteinExistence type="inferred from homology"/>
<dbReference type="Proteomes" id="UP000198538">
    <property type="component" value="Unassembled WGS sequence"/>
</dbReference>
<dbReference type="CDD" id="cd02146">
    <property type="entry name" value="NfsA-like"/>
    <property type="match status" value="1"/>
</dbReference>
<evidence type="ECO:0000256" key="5">
    <source>
        <dbReference type="PIRNR" id="PIRNR005426"/>
    </source>
</evidence>
<dbReference type="NCBIfam" id="NF008033">
    <property type="entry name" value="PRK10765.1"/>
    <property type="match status" value="1"/>
</dbReference>
<evidence type="ECO:0000313" key="7">
    <source>
        <dbReference type="EMBL" id="SCY57755.1"/>
    </source>
</evidence>
<dbReference type="Gene3D" id="3.40.109.10">
    <property type="entry name" value="NADH Oxidase"/>
    <property type="match status" value="1"/>
</dbReference>
<evidence type="ECO:0000313" key="8">
    <source>
        <dbReference type="Proteomes" id="UP000198538"/>
    </source>
</evidence>
<evidence type="ECO:0000256" key="4">
    <source>
        <dbReference type="ARBA" id="ARBA00023002"/>
    </source>
</evidence>
<dbReference type="GO" id="GO:0016491">
    <property type="term" value="F:oxidoreductase activity"/>
    <property type="evidence" value="ECO:0007669"/>
    <property type="project" value="UniProtKB-UniRule"/>
</dbReference>
<protein>
    <submittedName>
        <fullName evidence="7">FMN reductase (NADPH)</fullName>
    </submittedName>
</protein>
<feature type="domain" description="Nitroreductase" evidence="6">
    <location>
        <begin position="9"/>
        <end position="164"/>
    </location>
</feature>
<evidence type="ECO:0000256" key="2">
    <source>
        <dbReference type="ARBA" id="ARBA00022630"/>
    </source>
</evidence>